<dbReference type="AlphaFoldDB" id="A0A7H1BKB5"/>
<organism evidence="2 3">
    <name type="scientific">Streptomyces xanthii</name>
    <dbReference type="NCBI Taxonomy" id="2768069"/>
    <lineage>
        <taxon>Bacteria</taxon>
        <taxon>Bacillati</taxon>
        <taxon>Actinomycetota</taxon>
        <taxon>Actinomycetes</taxon>
        <taxon>Kitasatosporales</taxon>
        <taxon>Streptomycetaceae</taxon>
        <taxon>Streptomyces</taxon>
    </lineage>
</organism>
<reference evidence="2 3" key="1">
    <citation type="submission" date="2020-09" db="EMBL/GenBank/DDBJ databases">
        <title>A novel species.</title>
        <authorList>
            <person name="Gao J."/>
        </authorList>
    </citation>
    <scope>NUCLEOTIDE SEQUENCE [LARGE SCALE GENOMIC DNA]</scope>
    <source>
        <strain evidence="2 3">CRXT-Y-14</strain>
        <plasmid evidence="2 3">unnamed1</plasmid>
    </source>
</reference>
<dbReference type="EMBL" id="CP061282">
    <property type="protein sequence ID" value="QNS09170.1"/>
    <property type="molecule type" value="Genomic_DNA"/>
</dbReference>
<dbReference type="InterPro" id="IPR023393">
    <property type="entry name" value="START-like_dom_sf"/>
</dbReference>
<dbReference type="InterPro" id="IPR019587">
    <property type="entry name" value="Polyketide_cyclase/dehydratase"/>
</dbReference>
<dbReference type="Pfam" id="PF03364">
    <property type="entry name" value="Polyketide_cyc"/>
    <property type="match status" value="1"/>
</dbReference>
<proteinExistence type="predicted"/>
<protein>
    <submittedName>
        <fullName evidence="2">Aromatase/cyclase</fullName>
    </submittedName>
</protein>
<evidence type="ECO:0000259" key="1">
    <source>
        <dbReference type="Pfam" id="PF03364"/>
    </source>
</evidence>
<dbReference type="InterPro" id="IPR005031">
    <property type="entry name" value="COQ10_START"/>
</dbReference>
<evidence type="ECO:0000313" key="2">
    <source>
        <dbReference type="EMBL" id="QNS09170.1"/>
    </source>
</evidence>
<dbReference type="KEGG" id="sxn:IAG42_36000"/>
<dbReference type="CDD" id="cd08861">
    <property type="entry name" value="OtcD1_ARO-CYC_like"/>
    <property type="match status" value="2"/>
</dbReference>
<dbReference type="RefSeq" id="WP_188341825.1">
    <property type="nucleotide sequence ID" value="NZ_CP061282.1"/>
</dbReference>
<sequence length="325" mass="35483">MTGTGDRLAELTATTTASAARAYGLVSDVTRWPLLFAPCLHVELLDAGPDGDRFRMWVLSGDSVRSWTSVRQADDAALRVSFRQERPAPPLSAAAGTWRFEDVGTKEPTRITLGNAYTLTDPADTRTEAFLAQALERHNSEEVAAVRYWAERPEDLGDLLFSFTDEVEIDGPAKAVHAFLHRADLWPERLPHVTRLDLETAPANGAGEGVEQQTLEMDTLSPDGSVHTSRSVRLCFADERIVFQQTSVPRPLRAHGGVWTVVPDGDRTRVSIRHDVALDPEAVASVLGEGTTPAQARATVQELLRRNSLQTLEHAGAYAAERAAA</sequence>
<dbReference type="SUPFAM" id="SSF55961">
    <property type="entry name" value="Bet v1-like"/>
    <property type="match status" value="2"/>
</dbReference>
<name>A0A7H1BKB5_9ACTN</name>
<geneLocation type="plasmid" evidence="2 3">
    <name>unnamed1</name>
</geneLocation>
<accession>A0A7H1BKB5</accession>
<keyword evidence="3" id="KW-1185">Reference proteome</keyword>
<gene>
    <name evidence="2" type="ORF">IAG42_36000</name>
</gene>
<evidence type="ECO:0000313" key="3">
    <source>
        <dbReference type="Proteomes" id="UP000516428"/>
    </source>
</evidence>
<feature type="domain" description="Coenzyme Q-binding protein COQ10 START" evidence="1">
    <location>
        <begin position="17"/>
        <end position="116"/>
    </location>
</feature>
<dbReference type="Pfam" id="PF10604">
    <property type="entry name" value="Polyketide_cyc2"/>
    <property type="match status" value="1"/>
</dbReference>
<dbReference type="Gene3D" id="3.30.530.20">
    <property type="match status" value="2"/>
</dbReference>
<dbReference type="Proteomes" id="UP000516428">
    <property type="component" value="Plasmid unnamed1"/>
</dbReference>
<keyword evidence="2" id="KW-0614">Plasmid</keyword>